<protein>
    <submittedName>
        <fullName evidence="3">Decarbamoylnovobiocin carbamoyltransferase</fullName>
        <ecNumber evidence="3">2.1.3.12</ecNumber>
    </submittedName>
</protein>
<dbReference type="Proteomes" id="UP000267289">
    <property type="component" value="Unassembled WGS sequence"/>
</dbReference>
<reference evidence="3 4" key="1">
    <citation type="submission" date="2018-09" db="EMBL/GenBank/DDBJ databases">
        <authorList>
            <person name="Tagini F."/>
        </authorList>
    </citation>
    <scope>NUCLEOTIDE SEQUENCE [LARGE SCALE GENOMIC DNA]</scope>
    <source>
        <strain evidence="3 4">MK13</strain>
    </source>
</reference>
<evidence type="ECO:0000256" key="1">
    <source>
        <dbReference type="SAM" id="Phobius"/>
    </source>
</evidence>
<keyword evidence="1" id="KW-0812">Transmembrane</keyword>
<dbReference type="SUPFAM" id="SSF103473">
    <property type="entry name" value="MFS general substrate transporter"/>
    <property type="match status" value="1"/>
</dbReference>
<dbReference type="PANTHER" id="PTHR34847">
    <property type="entry name" value="NODULATION PROTEIN U"/>
    <property type="match status" value="1"/>
</dbReference>
<dbReference type="GO" id="GO:0016740">
    <property type="term" value="F:transferase activity"/>
    <property type="evidence" value="ECO:0007669"/>
    <property type="project" value="UniProtKB-KW"/>
</dbReference>
<keyword evidence="3" id="KW-0808">Transferase</keyword>
<dbReference type="AlphaFoldDB" id="A0A498PRI6"/>
<keyword evidence="4" id="KW-1185">Reference proteome</keyword>
<organism evidence="3 4">
    <name type="scientific">Mycobacterium innocens</name>
    <dbReference type="NCBI Taxonomy" id="2341083"/>
    <lineage>
        <taxon>Bacteria</taxon>
        <taxon>Bacillati</taxon>
        <taxon>Actinomycetota</taxon>
        <taxon>Actinomycetes</taxon>
        <taxon>Mycobacteriales</taxon>
        <taxon>Mycobacteriaceae</taxon>
        <taxon>Mycobacterium</taxon>
    </lineage>
</organism>
<dbReference type="InterPro" id="IPR051338">
    <property type="entry name" value="NodU/CmcH_Carbamoyltrnsfr"/>
</dbReference>
<gene>
    <name evidence="3" type="primary">novN_2</name>
    <name evidence="3" type="ORF">LAUMK13_00688</name>
</gene>
<dbReference type="EMBL" id="UPHQ01000031">
    <property type="protein sequence ID" value="VBA35265.1"/>
    <property type="molecule type" value="Genomic_DNA"/>
</dbReference>
<evidence type="ECO:0000259" key="2">
    <source>
        <dbReference type="Pfam" id="PF16861"/>
    </source>
</evidence>
<dbReference type="Gene3D" id="1.20.1250.20">
    <property type="entry name" value="MFS general substrate transporter like domains"/>
    <property type="match status" value="1"/>
</dbReference>
<dbReference type="Gene3D" id="3.90.870.20">
    <property type="entry name" value="Carbamoyltransferase, C-terminal domain"/>
    <property type="match status" value="1"/>
</dbReference>
<evidence type="ECO:0000313" key="4">
    <source>
        <dbReference type="Proteomes" id="UP000267289"/>
    </source>
</evidence>
<dbReference type="InterPro" id="IPR031730">
    <property type="entry name" value="Carbam_trans_C"/>
</dbReference>
<evidence type="ECO:0000313" key="3">
    <source>
        <dbReference type="EMBL" id="VBA35265.1"/>
    </source>
</evidence>
<keyword evidence="1" id="KW-0472">Membrane</keyword>
<proteinExistence type="predicted"/>
<dbReference type="InterPro" id="IPR036259">
    <property type="entry name" value="MFS_trans_sf"/>
</dbReference>
<dbReference type="InterPro" id="IPR038152">
    <property type="entry name" value="Carbam_trans_C_sf"/>
</dbReference>
<dbReference type="PANTHER" id="PTHR34847:SF1">
    <property type="entry name" value="NODULATION PROTEIN U"/>
    <property type="match status" value="1"/>
</dbReference>
<keyword evidence="1" id="KW-1133">Transmembrane helix</keyword>
<sequence length="234" mass="24910">MQIERAAEWFELPARRTNLAHMNVVVEVRPDRRAALGGVTHVNGSARLKTVARADNPRLRDLLEAFGELTSVPVLINTSFNRAGEPLVDSLMLGACTGLFSFLPPLAVLLLLCGLIGLVYGRVAPIYNYVAQIKPPPRGRVVGVMTSLSYAAGPAGYLLAGPLIETTGMRRTFFVLAIPMIIDRRGGGATVLAAGAGSLPGDIERMTAVPQEPTHPSARHCSGPNVVAAKAQWP</sequence>
<feature type="transmembrane region" description="Helical" evidence="1">
    <location>
        <begin position="91"/>
        <end position="121"/>
    </location>
</feature>
<name>A0A498PRI6_9MYCO</name>
<feature type="transmembrane region" description="Helical" evidence="1">
    <location>
        <begin position="141"/>
        <end position="164"/>
    </location>
</feature>
<dbReference type="EC" id="2.1.3.12" evidence="3"/>
<accession>A0A498PRI6</accession>
<dbReference type="Pfam" id="PF16861">
    <property type="entry name" value="Carbam_trans_C"/>
    <property type="match status" value="1"/>
</dbReference>
<feature type="domain" description="Carbamoyltransferase C-terminal" evidence="2">
    <location>
        <begin position="3"/>
        <end position="90"/>
    </location>
</feature>